<protein>
    <submittedName>
        <fullName evidence="4">S-layer protein</fullName>
    </submittedName>
</protein>
<feature type="domain" description="SLH" evidence="3">
    <location>
        <begin position="193"/>
        <end position="256"/>
    </location>
</feature>
<comment type="caution">
    <text evidence="4">The sequence shown here is derived from an EMBL/GenBank/DDBJ whole genome shotgun (WGS) entry which is preliminary data.</text>
</comment>
<evidence type="ECO:0000259" key="3">
    <source>
        <dbReference type="PROSITE" id="PS51272"/>
    </source>
</evidence>
<reference evidence="5" key="1">
    <citation type="submission" date="2015-07" db="EMBL/GenBank/DDBJ databases">
        <title>Complete Genome of Thermincola ferriacetica strain Z-0001T.</title>
        <authorList>
            <person name="Lusk B."/>
            <person name="Badalamenti J.P."/>
            <person name="Parameswaran P."/>
            <person name="Bond D.R."/>
            <person name="Torres C.I."/>
        </authorList>
    </citation>
    <scope>NUCLEOTIDE SEQUENCE [LARGE SCALE GENOMIC DNA]</scope>
    <source>
        <strain evidence="5">Z-0001</strain>
    </source>
</reference>
<evidence type="ECO:0000256" key="1">
    <source>
        <dbReference type="ARBA" id="ARBA00022737"/>
    </source>
</evidence>
<evidence type="ECO:0000256" key="2">
    <source>
        <dbReference type="SAM" id="SignalP"/>
    </source>
</evidence>
<evidence type="ECO:0000313" key="4">
    <source>
        <dbReference type="EMBL" id="KNZ70330.1"/>
    </source>
</evidence>
<gene>
    <name evidence="4" type="ORF">Tfer_0890</name>
</gene>
<feature type="chain" id="PRO_5005568569" evidence="2">
    <location>
        <begin position="25"/>
        <end position="383"/>
    </location>
</feature>
<dbReference type="PROSITE" id="PS51272">
    <property type="entry name" value="SLH"/>
    <property type="match status" value="3"/>
</dbReference>
<dbReference type="InterPro" id="IPR001119">
    <property type="entry name" value="SLH_dom"/>
</dbReference>
<dbReference type="PANTHER" id="PTHR43308">
    <property type="entry name" value="OUTER MEMBRANE PROTEIN ALPHA-RELATED"/>
    <property type="match status" value="1"/>
</dbReference>
<feature type="domain" description="SLH" evidence="3">
    <location>
        <begin position="325"/>
        <end position="383"/>
    </location>
</feature>
<dbReference type="InterPro" id="IPR051465">
    <property type="entry name" value="Cell_Envelope_Struct_Comp"/>
</dbReference>
<accession>A0A0L6W471</accession>
<keyword evidence="5" id="KW-1185">Reference proteome</keyword>
<organism evidence="4 5">
    <name type="scientific">Thermincola ferriacetica</name>
    <dbReference type="NCBI Taxonomy" id="281456"/>
    <lineage>
        <taxon>Bacteria</taxon>
        <taxon>Bacillati</taxon>
        <taxon>Bacillota</taxon>
        <taxon>Clostridia</taxon>
        <taxon>Eubacteriales</taxon>
        <taxon>Thermincolaceae</taxon>
        <taxon>Thermincola</taxon>
    </lineage>
</organism>
<sequence precursor="true">MRKNVLFIFTLLAVLLCFGAPARAMYVPDYEKVTAQELKYAENFYKNLKIDTSQFAKGKYSIYIPKVDTWNYSVVVQLEKYDQDLSFKGYRSIYVTLDPNGVGMGPGGVTMTGWLYDADINAIRVRISSFNTGYIIADEMWIYNRKDKTFRYLPFTERIYPGKDALGNPCWTNDNGLTVTKDGILVYIGTDGINKPFSDVSKKHWAFNTINNVYKNGYIKGYSDGRFKPAGNITRAEFAAMLNKLLSDKYPAGRTADNTGIFDSFPSGHWAYNAVYSLTGYMDRAEALGIFGSRFEPDRQITREEVVALVHAALKNHPGFAGAGSGTASVKDLQSSRFPDSVEFSLRHGIVSGYPDGTFRPAGRITRAEAAAVLNRLMALVQS</sequence>
<name>A0A0L6W471_9FIRM</name>
<dbReference type="AlphaFoldDB" id="A0A0L6W471"/>
<dbReference type="Proteomes" id="UP000037175">
    <property type="component" value="Unassembled WGS sequence"/>
</dbReference>
<proteinExistence type="predicted"/>
<dbReference type="RefSeq" id="WP_052217042.1">
    <property type="nucleotide sequence ID" value="NZ_LGTE01000004.1"/>
</dbReference>
<evidence type="ECO:0000313" key="5">
    <source>
        <dbReference type="Proteomes" id="UP000037175"/>
    </source>
</evidence>
<keyword evidence="1" id="KW-0677">Repeat</keyword>
<dbReference type="EMBL" id="LGTE01000004">
    <property type="protein sequence ID" value="KNZ70330.1"/>
    <property type="molecule type" value="Genomic_DNA"/>
</dbReference>
<dbReference type="PANTHER" id="PTHR43308:SF5">
    <property type="entry name" value="S-LAYER PROTEIN _ PEPTIDOGLYCAN ENDO-BETA-N-ACETYLGLUCOSAMINIDASE"/>
    <property type="match status" value="1"/>
</dbReference>
<dbReference type="Pfam" id="PF00395">
    <property type="entry name" value="SLH"/>
    <property type="match status" value="2"/>
</dbReference>
<feature type="domain" description="SLH" evidence="3">
    <location>
        <begin position="258"/>
        <end position="324"/>
    </location>
</feature>
<keyword evidence="2" id="KW-0732">Signal</keyword>
<feature type="signal peptide" evidence="2">
    <location>
        <begin position="1"/>
        <end position="24"/>
    </location>
</feature>